<comment type="caution">
    <text evidence="2">The sequence shown here is derived from an EMBL/GenBank/DDBJ whole genome shotgun (WGS) entry which is preliminary data.</text>
</comment>
<protein>
    <recommendedName>
        <fullName evidence="1">DUF222 domain-containing protein</fullName>
    </recommendedName>
</protein>
<accession>A0A1X0DIM1</accession>
<feature type="domain" description="DUF222" evidence="1">
    <location>
        <begin position="38"/>
        <end position="239"/>
    </location>
</feature>
<feature type="non-terminal residue" evidence="2">
    <location>
        <position position="239"/>
    </location>
</feature>
<dbReference type="AlphaFoldDB" id="A0A1X0DIM1"/>
<dbReference type="InterPro" id="IPR003870">
    <property type="entry name" value="DUF222"/>
</dbReference>
<gene>
    <name evidence="2" type="ORF">BST25_14850</name>
</gene>
<name>A0A1X0DIM1_MYCHE</name>
<dbReference type="STRING" id="53376.BST25_14850"/>
<dbReference type="EMBL" id="MVHR01000021">
    <property type="protein sequence ID" value="ORA72241.1"/>
    <property type="molecule type" value="Genomic_DNA"/>
</dbReference>
<keyword evidence="3" id="KW-1185">Reference proteome</keyword>
<evidence type="ECO:0000313" key="3">
    <source>
        <dbReference type="Proteomes" id="UP000192566"/>
    </source>
</evidence>
<dbReference type="Pfam" id="PF02720">
    <property type="entry name" value="DUF222"/>
    <property type="match status" value="1"/>
</dbReference>
<dbReference type="Proteomes" id="UP000192566">
    <property type="component" value="Unassembled WGS sequence"/>
</dbReference>
<dbReference type="OrthoDB" id="4419061at2"/>
<proteinExistence type="predicted"/>
<reference evidence="2 3" key="1">
    <citation type="submission" date="2017-02" db="EMBL/GenBank/DDBJ databases">
        <title>The new phylogeny of genus Mycobacterium.</title>
        <authorList>
            <person name="Tortoli E."/>
            <person name="Trovato A."/>
            <person name="Cirillo D.M."/>
        </authorList>
    </citation>
    <scope>NUCLEOTIDE SEQUENCE [LARGE SCALE GENOMIC DNA]</scope>
    <source>
        <strain evidence="2 3">DSM 44471</strain>
    </source>
</reference>
<dbReference type="RefSeq" id="WP_142272703.1">
    <property type="nucleotide sequence ID" value="NZ_MVHR01000021.1"/>
</dbReference>
<organism evidence="2 3">
    <name type="scientific">Mycobacterium heidelbergense</name>
    <dbReference type="NCBI Taxonomy" id="53376"/>
    <lineage>
        <taxon>Bacteria</taxon>
        <taxon>Bacillati</taxon>
        <taxon>Actinomycetota</taxon>
        <taxon>Actinomycetes</taxon>
        <taxon>Mycobacteriales</taxon>
        <taxon>Mycobacteriaceae</taxon>
        <taxon>Mycobacterium</taxon>
        <taxon>Mycobacterium simiae complex</taxon>
    </lineage>
</organism>
<sequence length="239" mass="26378">MGSSTREEVREDFDVLRAAVSRVIEHSYDALTTPERLALLERLEQETRRLRVPGHQLINQLDAQAGDEELGGTLRSALADRLHITRAEAGRRIGEAKDLGERRALTGESLAPQLGATATAQRQGLIGQGHITVIRSFFAHLPAEVDLFTREAAEADLADKASHYRPDELATYARRVMDWLHPDGEFNDAERARRRALTVGKQEFDGMSRLSGYLTPEARATMEAVLAKLAAPGACNPED</sequence>
<evidence type="ECO:0000313" key="2">
    <source>
        <dbReference type="EMBL" id="ORA72241.1"/>
    </source>
</evidence>
<evidence type="ECO:0000259" key="1">
    <source>
        <dbReference type="Pfam" id="PF02720"/>
    </source>
</evidence>